<dbReference type="Proteomes" id="UP000239757">
    <property type="component" value="Unassembled WGS sequence"/>
</dbReference>
<feature type="compositionally biased region" description="Basic and acidic residues" evidence="1">
    <location>
        <begin position="120"/>
        <end position="136"/>
    </location>
</feature>
<organism evidence="2 3">
    <name type="scientific">Gossypium barbadense</name>
    <name type="common">Sea Island cotton</name>
    <name type="synonym">Hibiscus barbadensis</name>
    <dbReference type="NCBI Taxonomy" id="3634"/>
    <lineage>
        <taxon>Eukaryota</taxon>
        <taxon>Viridiplantae</taxon>
        <taxon>Streptophyta</taxon>
        <taxon>Embryophyta</taxon>
        <taxon>Tracheophyta</taxon>
        <taxon>Spermatophyta</taxon>
        <taxon>Magnoliopsida</taxon>
        <taxon>eudicotyledons</taxon>
        <taxon>Gunneridae</taxon>
        <taxon>Pentapetalae</taxon>
        <taxon>rosids</taxon>
        <taxon>malvids</taxon>
        <taxon>Malvales</taxon>
        <taxon>Malvaceae</taxon>
        <taxon>Malvoideae</taxon>
        <taxon>Gossypium</taxon>
    </lineage>
</organism>
<protein>
    <submittedName>
        <fullName evidence="2">Uncharacterized protein</fullName>
    </submittedName>
</protein>
<proteinExistence type="predicted"/>
<dbReference type="AlphaFoldDB" id="A0A2P5XFX7"/>
<accession>A0A2P5XFX7</accession>
<evidence type="ECO:0000313" key="3">
    <source>
        <dbReference type="Proteomes" id="UP000239757"/>
    </source>
</evidence>
<feature type="region of interest" description="Disordered" evidence="1">
    <location>
        <begin position="120"/>
        <end position="139"/>
    </location>
</feature>
<evidence type="ECO:0000313" key="2">
    <source>
        <dbReference type="EMBL" id="PPS02224.1"/>
    </source>
</evidence>
<sequence>MNELLELELWRIIGQGNDKSGGGYSGGGRGPNRDDFSPMPLCLIKDGEGNEIGKVEDMPVRHAPQEIGVVRVDDAGALSPSCQSVGQDGMIVEVCHDDLQIEGQAEFHCELEVHQLDDLKEEPPRFSRQEGSDRGPKGNWRNGCLISAVGPEDDAAPFLFFEVGTAVHARVVLSVLNTGGGHGRAAKFSVSTTVFRHGRVAHPCCFDRLAYSHVARPWQLIASRVGEKVFSVFSQSCCTVVSPPVG</sequence>
<dbReference type="EMBL" id="KZ664961">
    <property type="protein sequence ID" value="PPS02224.1"/>
    <property type="molecule type" value="Genomic_DNA"/>
</dbReference>
<gene>
    <name evidence="2" type="ORF">GOBAR_AA18436</name>
</gene>
<evidence type="ECO:0000256" key="1">
    <source>
        <dbReference type="SAM" id="MobiDB-lite"/>
    </source>
</evidence>
<name>A0A2P5XFX7_GOSBA</name>
<reference evidence="2 3" key="1">
    <citation type="submission" date="2015-01" db="EMBL/GenBank/DDBJ databases">
        <title>Genome of allotetraploid Gossypium barbadense reveals genomic plasticity and fiber elongation in cotton evolution.</title>
        <authorList>
            <person name="Chen X."/>
            <person name="Liu X."/>
            <person name="Zhao B."/>
            <person name="Zheng H."/>
            <person name="Hu Y."/>
            <person name="Lu G."/>
            <person name="Yang C."/>
            <person name="Chen J."/>
            <person name="Shan C."/>
            <person name="Zhang L."/>
            <person name="Zhou Y."/>
            <person name="Wang L."/>
            <person name="Guo W."/>
            <person name="Bai Y."/>
            <person name="Ruan J."/>
            <person name="Shangguan X."/>
            <person name="Mao Y."/>
            <person name="Jiang J."/>
            <person name="Zhu Y."/>
            <person name="Lei J."/>
            <person name="Kang H."/>
            <person name="Chen S."/>
            <person name="He X."/>
            <person name="Wang R."/>
            <person name="Wang Y."/>
            <person name="Chen J."/>
            <person name="Wang L."/>
            <person name="Yu S."/>
            <person name="Wang B."/>
            <person name="Wei J."/>
            <person name="Song S."/>
            <person name="Lu X."/>
            <person name="Gao Z."/>
            <person name="Gu W."/>
            <person name="Deng X."/>
            <person name="Ma D."/>
            <person name="Wang S."/>
            <person name="Liang W."/>
            <person name="Fang L."/>
            <person name="Cai C."/>
            <person name="Zhu X."/>
            <person name="Zhou B."/>
            <person name="Zhang Y."/>
            <person name="Chen Z."/>
            <person name="Xu S."/>
            <person name="Zhu R."/>
            <person name="Wang S."/>
            <person name="Zhang T."/>
            <person name="Zhao G."/>
        </authorList>
    </citation>
    <scope>NUCLEOTIDE SEQUENCE [LARGE SCALE GENOMIC DNA]</scope>
    <source>
        <strain evidence="3">cv. Xinhai21</strain>
        <tissue evidence="2">Leaf</tissue>
    </source>
</reference>